<dbReference type="GO" id="GO:0046654">
    <property type="term" value="P:tetrahydrofolate biosynthetic process"/>
    <property type="evidence" value="ECO:0007669"/>
    <property type="project" value="UniProtKB-UniPathway"/>
</dbReference>
<dbReference type="Gene3D" id="3.30.70.560">
    <property type="entry name" value="7,8-Dihydro-6-hydroxymethylpterin-pyrophosphokinase HPPK"/>
    <property type="match status" value="1"/>
</dbReference>
<protein>
    <recommendedName>
        <fullName evidence="4">2-amino-4-hydroxy-6-hydroxymethyldihydropteridine pyrophosphokinase</fullName>
        <ecNumber evidence="3">2.7.6.3</ecNumber>
    </recommendedName>
    <alternativeName>
        <fullName evidence="11">6-hydroxymethyl-7,8-dihydropterin pyrophosphokinase</fullName>
    </alternativeName>
    <alternativeName>
        <fullName evidence="12">7,8-dihydro-6-hydroxymethylpterin-pyrophosphokinase</fullName>
    </alternativeName>
</protein>
<comment type="caution">
    <text evidence="14">The sequence shown here is derived from an EMBL/GenBank/DDBJ whole genome shotgun (WGS) entry which is preliminary data.</text>
</comment>
<sequence length="168" mass="18984">MSKNTQTFLAIGSNLDPLHHVTLCLERLRTIPDTWLSVESPWYRTRPWGIEAQPDFVNLVVGLTTRLSPRDLLRETQSIEQDLERVRTLQNGPRTIDLDILLFGDRILDEAGLRIPHPGLLLRDFMLIPLIDIAPTVVHPERGLAVGALTGEIRYRQIIERLPAQAGG</sequence>
<dbReference type="UniPathway" id="UPA00077">
    <property type="reaction ID" value="UER00155"/>
</dbReference>
<keyword evidence="5" id="KW-0808">Transferase</keyword>
<comment type="pathway">
    <text evidence="1">Cofactor biosynthesis; tetrahydrofolate biosynthesis; 2-amino-4-hydroxy-6-hydroxymethyl-7,8-dihydropteridine diphosphate from 7,8-dihydroneopterin triphosphate: step 4/4.</text>
</comment>
<dbReference type="CDD" id="cd00483">
    <property type="entry name" value="HPPK"/>
    <property type="match status" value="1"/>
</dbReference>
<evidence type="ECO:0000256" key="9">
    <source>
        <dbReference type="ARBA" id="ARBA00022909"/>
    </source>
</evidence>
<organism evidence="14 15">
    <name type="scientific">Thiobaca trueperi</name>
    <dbReference type="NCBI Taxonomy" id="127458"/>
    <lineage>
        <taxon>Bacteria</taxon>
        <taxon>Pseudomonadati</taxon>
        <taxon>Pseudomonadota</taxon>
        <taxon>Gammaproteobacteria</taxon>
        <taxon>Chromatiales</taxon>
        <taxon>Chromatiaceae</taxon>
        <taxon>Thiobaca</taxon>
    </lineage>
</organism>
<reference evidence="14 15" key="1">
    <citation type="submission" date="2019-03" db="EMBL/GenBank/DDBJ databases">
        <title>Genomic Encyclopedia of Type Strains, Phase IV (KMG-IV): sequencing the most valuable type-strain genomes for metagenomic binning, comparative biology and taxonomic classification.</title>
        <authorList>
            <person name="Goeker M."/>
        </authorList>
    </citation>
    <scope>NUCLEOTIDE SEQUENCE [LARGE SCALE GENOMIC DNA]</scope>
    <source>
        <strain evidence="14 15">DSM 13587</strain>
    </source>
</reference>
<dbReference type="PANTHER" id="PTHR43071">
    <property type="entry name" value="2-AMINO-4-HYDROXY-6-HYDROXYMETHYLDIHYDROPTERIDINE PYROPHOSPHOKINASE"/>
    <property type="match status" value="1"/>
</dbReference>
<evidence type="ECO:0000256" key="1">
    <source>
        <dbReference type="ARBA" id="ARBA00005051"/>
    </source>
</evidence>
<dbReference type="AlphaFoldDB" id="A0A4R3MTA9"/>
<keyword evidence="8" id="KW-0067">ATP-binding</keyword>
<evidence type="ECO:0000256" key="6">
    <source>
        <dbReference type="ARBA" id="ARBA00022741"/>
    </source>
</evidence>
<evidence type="ECO:0000256" key="11">
    <source>
        <dbReference type="ARBA" id="ARBA00029766"/>
    </source>
</evidence>
<dbReference type="OrthoDB" id="9808041at2"/>
<dbReference type="GO" id="GO:0046656">
    <property type="term" value="P:folic acid biosynthetic process"/>
    <property type="evidence" value="ECO:0007669"/>
    <property type="project" value="UniProtKB-KW"/>
</dbReference>
<dbReference type="Pfam" id="PF01288">
    <property type="entry name" value="HPPK"/>
    <property type="match status" value="1"/>
</dbReference>
<keyword evidence="15" id="KW-1185">Reference proteome</keyword>
<evidence type="ECO:0000256" key="3">
    <source>
        <dbReference type="ARBA" id="ARBA00013253"/>
    </source>
</evidence>
<evidence type="ECO:0000313" key="14">
    <source>
        <dbReference type="EMBL" id="TCT19534.1"/>
    </source>
</evidence>
<dbReference type="EMBL" id="SMAO01000008">
    <property type="protein sequence ID" value="TCT19534.1"/>
    <property type="molecule type" value="Genomic_DNA"/>
</dbReference>
<comment type="function">
    <text evidence="10">Catalyzes the transfer of pyrophosphate from adenosine triphosphate (ATP) to 6-hydroxymethyl-7,8-dihydropterin, an enzymatic step in folate biosynthesis pathway.</text>
</comment>
<evidence type="ECO:0000256" key="10">
    <source>
        <dbReference type="ARBA" id="ARBA00029409"/>
    </source>
</evidence>
<comment type="similarity">
    <text evidence="2">Belongs to the HPPK family.</text>
</comment>
<dbReference type="InterPro" id="IPR035907">
    <property type="entry name" value="Hppk_sf"/>
</dbReference>
<evidence type="ECO:0000256" key="2">
    <source>
        <dbReference type="ARBA" id="ARBA00005810"/>
    </source>
</evidence>
<dbReference type="GO" id="GO:0016301">
    <property type="term" value="F:kinase activity"/>
    <property type="evidence" value="ECO:0007669"/>
    <property type="project" value="UniProtKB-KW"/>
</dbReference>
<proteinExistence type="inferred from homology"/>
<evidence type="ECO:0000256" key="8">
    <source>
        <dbReference type="ARBA" id="ARBA00022840"/>
    </source>
</evidence>
<dbReference type="GO" id="GO:0003848">
    <property type="term" value="F:2-amino-4-hydroxy-6-hydroxymethyldihydropteridine diphosphokinase activity"/>
    <property type="evidence" value="ECO:0007669"/>
    <property type="project" value="UniProtKB-EC"/>
</dbReference>
<evidence type="ECO:0000259" key="13">
    <source>
        <dbReference type="Pfam" id="PF01288"/>
    </source>
</evidence>
<dbReference type="SUPFAM" id="SSF55083">
    <property type="entry name" value="6-hydroxymethyl-7,8-dihydropterin pyrophosphokinase, HPPK"/>
    <property type="match status" value="1"/>
</dbReference>
<dbReference type="InterPro" id="IPR000550">
    <property type="entry name" value="Hppk"/>
</dbReference>
<keyword evidence="6" id="KW-0547">Nucleotide-binding</keyword>
<dbReference type="PANTHER" id="PTHR43071:SF1">
    <property type="entry name" value="2-AMINO-4-HYDROXY-6-HYDROXYMETHYLDIHYDROPTERIDINE PYROPHOSPHOKINASE"/>
    <property type="match status" value="1"/>
</dbReference>
<keyword evidence="7 14" id="KW-0418">Kinase</keyword>
<evidence type="ECO:0000313" key="15">
    <source>
        <dbReference type="Proteomes" id="UP000295717"/>
    </source>
</evidence>
<dbReference type="GO" id="GO:0005524">
    <property type="term" value="F:ATP binding"/>
    <property type="evidence" value="ECO:0007669"/>
    <property type="project" value="UniProtKB-KW"/>
</dbReference>
<feature type="domain" description="7,8-dihydro-6-hydroxymethylpterin-pyrophosphokinase" evidence="13">
    <location>
        <begin position="8"/>
        <end position="135"/>
    </location>
</feature>
<dbReference type="NCBIfam" id="TIGR01498">
    <property type="entry name" value="folK"/>
    <property type="match status" value="1"/>
</dbReference>
<dbReference type="EC" id="2.7.6.3" evidence="3"/>
<evidence type="ECO:0000256" key="5">
    <source>
        <dbReference type="ARBA" id="ARBA00022679"/>
    </source>
</evidence>
<dbReference type="Proteomes" id="UP000295717">
    <property type="component" value="Unassembled WGS sequence"/>
</dbReference>
<name>A0A4R3MTA9_9GAMM</name>
<keyword evidence="9" id="KW-0289">Folate biosynthesis</keyword>
<dbReference type="RefSeq" id="WP_132978040.1">
    <property type="nucleotide sequence ID" value="NZ_SMAO01000008.1"/>
</dbReference>
<evidence type="ECO:0000256" key="7">
    <source>
        <dbReference type="ARBA" id="ARBA00022777"/>
    </source>
</evidence>
<evidence type="ECO:0000256" key="4">
    <source>
        <dbReference type="ARBA" id="ARBA00016218"/>
    </source>
</evidence>
<gene>
    <name evidence="14" type="ORF">EDC35_108141</name>
</gene>
<evidence type="ECO:0000256" key="12">
    <source>
        <dbReference type="ARBA" id="ARBA00033413"/>
    </source>
</evidence>
<accession>A0A4R3MTA9</accession>